<dbReference type="PANTHER" id="PTHR35568:SF1">
    <property type="entry name" value="TRANSCRIPTIONAL REGULATOR DAUR"/>
    <property type="match status" value="1"/>
</dbReference>
<dbReference type="PATRIC" id="fig|161896.4.peg.135"/>
<proteinExistence type="predicted"/>
<gene>
    <name evidence="1" type="ORF">UL81_00680</name>
</gene>
<dbReference type="InterPro" id="IPR039445">
    <property type="entry name" value="DauR-like_HTH"/>
</dbReference>
<dbReference type="EMBL" id="CP011311">
    <property type="protein sequence ID" value="AKE38127.1"/>
    <property type="molecule type" value="Genomic_DNA"/>
</dbReference>
<name>A0A0F6QUA4_9CORY</name>
<dbReference type="InterPro" id="IPR039446">
    <property type="entry name" value="DauR-like"/>
</dbReference>
<protein>
    <submittedName>
        <fullName evidence="1">Uncharacterized protein</fullName>
    </submittedName>
</protein>
<dbReference type="OrthoDB" id="9796595at2"/>
<dbReference type="PANTHER" id="PTHR35568">
    <property type="entry name" value="TRANSCRIPTIONAL REGULATOR DAUR"/>
    <property type="match status" value="1"/>
</dbReference>
<dbReference type="Pfam" id="PF08348">
    <property type="entry name" value="PAS_6"/>
    <property type="match status" value="1"/>
</dbReference>
<organism evidence="1 2">
    <name type="scientific">Corynebacterium camporealensis</name>
    <dbReference type="NCBI Taxonomy" id="161896"/>
    <lineage>
        <taxon>Bacteria</taxon>
        <taxon>Bacillati</taxon>
        <taxon>Actinomycetota</taxon>
        <taxon>Actinomycetes</taxon>
        <taxon>Mycobacteriales</taxon>
        <taxon>Corynebacteriaceae</taxon>
        <taxon>Corynebacterium</taxon>
    </lineage>
</organism>
<accession>A0A0F6QUA4</accession>
<evidence type="ECO:0000313" key="1">
    <source>
        <dbReference type="EMBL" id="AKE38127.1"/>
    </source>
</evidence>
<dbReference type="InterPro" id="IPR013559">
    <property type="entry name" value="YheO"/>
</dbReference>
<keyword evidence="2" id="KW-1185">Reference proteome</keyword>
<dbReference type="RefSeq" id="WP_035106007.1">
    <property type="nucleotide sequence ID" value="NZ_CP011311.1"/>
</dbReference>
<evidence type="ECO:0000313" key="2">
    <source>
        <dbReference type="Proteomes" id="UP000033566"/>
    </source>
</evidence>
<dbReference type="Proteomes" id="UP000033566">
    <property type="component" value="Chromosome"/>
</dbReference>
<dbReference type="KEGG" id="ccj:UL81_00680"/>
<dbReference type="HOGENOM" id="CLU_080179_2_0_11"/>
<dbReference type="STRING" id="161896.UL81_00680"/>
<dbReference type="AlphaFoldDB" id="A0A0F6QUA4"/>
<dbReference type="Pfam" id="PF13309">
    <property type="entry name" value="HTH_22"/>
    <property type="match status" value="1"/>
</dbReference>
<sequence length="253" mass="27464">MLKSMENERATAASSSNPVVESYIPLVEFLGAAVGPNCELVLHDLDNPEQSIVAIANGHISGRVVGGPVTNFALWFMRQAEQTRVPSLTGYKSVNNQGRTCRSSSYFIRDEHGALRGMLCINVDMTDIVNIQEAVGHFLGEDMSSMPDKMDAFKLPRNPQPTPRPEVEAAPADADAVEVLGSSVNELLDNMLDSALSTCDIPTDRMRSNERIEVVADLEANGFFLLKGGISAAAHRLGVSEPTIYRYLAQVRG</sequence>
<reference evidence="1 2" key="1">
    <citation type="journal article" date="2015" name="Genome Announc.">
        <title>Complete Genome Sequence of Corynebacterium camporealensis DSM 44610, Isolated from the Milk of a Manchega Sheep with Subclinical Mastitis.</title>
        <authorList>
            <person name="Ruckert C."/>
            <person name="Albersmeier A."/>
            <person name="Winkler A."/>
            <person name="Tauch A."/>
        </authorList>
    </citation>
    <scope>NUCLEOTIDE SEQUENCE [LARGE SCALE GENOMIC DNA]</scope>
    <source>
        <strain evidence="1 2">DSM 44610</strain>
    </source>
</reference>